<comment type="cofactor">
    <cofactor evidence="1 8">
        <name>heme</name>
        <dbReference type="ChEBI" id="CHEBI:30413"/>
    </cofactor>
</comment>
<dbReference type="PROSITE" id="PS00086">
    <property type="entry name" value="CYTOCHROME_P450"/>
    <property type="match status" value="1"/>
</dbReference>
<keyword evidence="4 8" id="KW-0479">Metal-binding</keyword>
<dbReference type="InterPro" id="IPR002401">
    <property type="entry name" value="Cyt_P450_E_grp-I"/>
</dbReference>
<dbReference type="AlphaFoldDB" id="A0A811UXE3"/>
<dbReference type="FunFam" id="1.10.630.10:FF:000006">
    <property type="entry name" value="Cytochrome P450 302a1, mitochondrial"/>
    <property type="match status" value="1"/>
</dbReference>
<dbReference type="InterPro" id="IPR036396">
    <property type="entry name" value="Cyt_P450_sf"/>
</dbReference>
<dbReference type="OrthoDB" id="3945418at2759"/>
<accession>A0A811UXE3</accession>
<evidence type="ECO:0000256" key="9">
    <source>
        <dbReference type="RuleBase" id="RU000461"/>
    </source>
</evidence>
<reference evidence="10" key="1">
    <citation type="submission" date="2020-11" db="EMBL/GenBank/DDBJ databases">
        <authorList>
            <person name="Whitehead M."/>
        </authorList>
    </citation>
    <scope>NUCLEOTIDE SEQUENCE</scope>
    <source>
        <strain evidence="10">EGII</strain>
    </source>
</reference>
<dbReference type="KEGG" id="ccat:101460308"/>
<dbReference type="PRINTS" id="PR00463">
    <property type="entry name" value="EP450I"/>
</dbReference>
<dbReference type="PRINTS" id="PR00385">
    <property type="entry name" value="P450"/>
</dbReference>
<dbReference type="SUPFAM" id="SSF48264">
    <property type="entry name" value="Cytochrome P450"/>
    <property type="match status" value="1"/>
</dbReference>
<evidence type="ECO:0000256" key="4">
    <source>
        <dbReference type="ARBA" id="ARBA00022723"/>
    </source>
</evidence>
<dbReference type="InterPro" id="IPR017972">
    <property type="entry name" value="Cyt_P450_CS"/>
</dbReference>
<keyword evidence="6 8" id="KW-0408">Iron</keyword>
<protein>
    <submittedName>
        <fullName evidence="10">(Mediterranean fruit fly) hypothetical protein</fullName>
    </submittedName>
</protein>
<dbReference type="PANTHER" id="PTHR24279">
    <property type="entry name" value="CYTOCHROME P450"/>
    <property type="match status" value="1"/>
</dbReference>
<organism evidence="10 11">
    <name type="scientific">Ceratitis capitata</name>
    <name type="common">Mediterranean fruit fly</name>
    <name type="synonym">Tephritis capitata</name>
    <dbReference type="NCBI Taxonomy" id="7213"/>
    <lineage>
        <taxon>Eukaryota</taxon>
        <taxon>Metazoa</taxon>
        <taxon>Ecdysozoa</taxon>
        <taxon>Arthropoda</taxon>
        <taxon>Hexapoda</taxon>
        <taxon>Insecta</taxon>
        <taxon>Pterygota</taxon>
        <taxon>Neoptera</taxon>
        <taxon>Endopterygota</taxon>
        <taxon>Diptera</taxon>
        <taxon>Brachycera</taxon>
        <taxon>Muscomorpha</taxon>
        <taxon>Tephritoidea</taxon>
        <taxon>Tephritidae</taxon>
        <taxon>Ceratitis</taxon>
        <taxon>Ceratitis</taxon>
    </lineage>
</organism>
<feature type="binding site" description="axial binding residue" evidence="8">
    <location>
        <position position="455"/>
    </location>
    <ligand>
        <name>heme</name>
        <dbReference type="ChEBI" id="CHEBI:30413"/>
    </ligand>
    <ligandPart>
        <name>Fe</name>
        <dbReference type="ChEBI" id="CHEBI:18248"/>
    </ligandPart>
</feature>
<proteinExistence type="inferred from homology"/>
<dbReference type="Proteomes" id="UP000606786">
    <property type="component" value="Unassembled WGS sequence"/>
</dbReference>
<dbReference type="GO" id="GO:0016705">
    <property type="term" value="F:oxidoreductase activity, acting on paired donors, with incorporation or reduction of molecular oxygen"/>
    <property type="evidence" value="ECO:0007669"/>
    <property type="project" value="InterPro"/>
</dbReference>
<dbReference type="GO" id="GO:0005506">
    <property type="term" value="F:iron ion binding"/>
    <property type="evidence" value="ECO:0007669"/>
    <property type="project" value="InterPro"/>
</dbReference>
<evidence type="ECO:0000256" key="5">
    <source>
        <dbReference type="ARBA" id="ARBA00023002"/>
    </source>
</evidence>
<comment type="similarity">
    <text evidence="2 9">Belongs to the cytochrome P450 family.</text>
</comment>
<evidence type="ECO:0000256" key="8">
    <source>
        <dbReference type="PIRSR" id="PIRSR602401-1"/>
    </source>
</evidence>
<evidence type="ECO:0000256" key="1">
    <source>
        <dbReference type="ARBA" id="ARBA00001971"/>
    </source>
</evidence>
<dbReference type="EMBL" id="CAJHJT010000034">
    <property type="protein sequence ID" value="CAD7002705.1"/>
    <property type="molecule type" value="Genomic_DNA"/>
</dbReference>
<dbReference type="GO" id="GO:0020037">
    <property type="term" value="F:heme binding"/>
    <property type="evidence" value="ECO:0007669"/>
    <property type="project" value="InterPro"/>
</dbReference>
<keyword evidence="7 9" id="KW-0503">Monooxygenase</keyword>
<name>A0A811UXE3_CERCA</name>
<dbReference type="InterPro" id="IPR050479">
    <property type="entry name" value="CYP11_CYP27_families"/>
</dbReference>
<dbReference type="PANTHER" id="PTHR24279:SF120">
    <property type="entry name" value="CYTOCHROME P450"/>
    <property type="match status" value="1"/>
</dbReference>
<dbReference type="Pfam" id="PF00067">
    <property type="entry name" value="p450"/>
    <property type="match status" value="1"/>
</dbReference>
<sequence>MARIVGKTLASRLYSSLAEHGGTNGFAKPFKDIPGPRGPFGLGILYQYLPLIGRYSWLELHKAGRDKYEQYGPIVRETMIPGEDIVWLYDPNDIATLLNERDFPQRRSHLALEKYRKDRPHIYRSAGLLPTNGAEWWHLRSELQKEMSAPKSVRSFLTDLDLVTQEFLEHLPLNESFDMLPKLARLNLELTCLMTFDERLNSFSPEEQLPNSRSTRLMRATETTNKSILPTDQGLQLWRHFETPAYRRLRKAQEYMESVAIGFVSQKLNYFKESKTNGDANSPDGTMSRSSLVEEYLKNPKLDLCDVVGMAADLLLAGVDTTSYTTAFAVYHIAKNPEVQQKLQEEACRVLTTPKTPLTADVLRAEVPYARAVLKEVLRLNPISVGVGRILNKDLILSGYHVPKGTVVVTQNMIACRLEKYFSDALHFKPERWLHRDQSVHPYLVLPFGHGMRACIARRMAEQNILVFLLRLLRNFEITWTGGEAELGVRTLLINKPSRPVSIQLKQRGPKRRTEAD</sequence>
<evidence type="ECO:0000256" key="2">
    <source>
        <dbReference type="ARBA" id="ARBA00010617"/>
    </source>
</evidence>
<evidence type="ECO:0000313" key="11">
    <source>
        <dbReference type="Proteomes" id="UP000606786"/>
    </source>
</evidence>
<dbReference type="CDD" id="cd11054">
    <property type="entry name" value="CYP24A1-like"/>
    <property type="match status" value="1"/>
</dbReference>
<keyword evidence="5 9" id="KW-0560">Oxidoreductase</keyword>
<comment type="caution">
    <text evidence="10">The sequence shown here is derived from an EMBL/GenBank/DDBJ whole genome shotgun (WGS) entry which is preliminary data.</text>
</comment>
<dbReference type="Gene3D" id="1.10.630.10">
    <property type="entry name" value="Cytochrome P450"/>
    <property type="match status" value="1"/>
</dbReference>
<keyword evidence="3 8" id="KW-0349">Heme</keyword>
<keyword evidence="11" id="KW-1185">Reference proteome</keyword>
<gene>
    <name evidence="10" type="ORF">CCAP1982_LOCUS11182</name>
</gene>
<evidence type="ECO:0000313" key="10">
    <source>
        <dbReference type="EMBL" id="CAD7002705.1"/>
    </source>
</evidence>
<dbReference type="InterPro" id="IPR001128">
    <property type="entry name" value="Cyt_P450"/>
</dbReference>
<evidence type="ECO:0000256" key="3">
    <source>
        <dbReference type="ARBA" id="ARBA00022617"/>
    </source>
</evidence>
<evidence type="ECO:0000256" key="6">
    <source>
        <dbReference type="ARBA" id="ARBA00023004"/>
    </source>
</evidence>
<evidence type="ECO:0000256" key="7">
    <source>
        <dbReference type="ARBA" id="ARBA00023033"/>
    </source>
</evidence>
<dbReference type="GO" id="GO:0004497">
    <property type="term" value="F:monooxygenase activity"/>
    <property type="evidence" value="ECO:0007669"/>
    <property type="project" value="UniProtKB-KW"/>
</dbReference>